<dbReference type="EMBL" id="BGPR01000382">
    <property type="protein sequence ID" value="GBM17077.1"/>
    <property type="molecule type" value="Genomic_DNA"/>
</dbReference>
<organism evidence="1 2">
    <name type="scientific">Araneus ventricosus</name>
    <name type="common">Orbweaver spider</name>
    <name type="synonym">Epeira ventricosa</name>
    <dbReference type="NCBI Taxonomy" id="182803"/>
    <lineage>
        <taxon>Eukaryota</taxon>
        <taxon>Metazoa</taxon>
        <taxon>Ecdysozoa</taxon>
        <taxon>Arthropoda</taxon>
        <taxon>Chelicerata</taxon>
        <taxon>Arachnida</taxon>
        <taxon>Araneae</taxon>
        <taxon>Araneomorphae</taxon>
        <taxon>Entelegynae</taxon>
        <taxon>Araneoidea</taxon>
        <taxon>Araneidae</taxon>
        <taxon>Araneus</taxon>
    </lineage>
</organism>
<protein>
    <submittedName>
        <fullName evidence="1">Uncharacterized protein</fullName>
    </submittedName>
</protein>
<sequence length="81" mass="9113">MQLHHIARLNGQQDRLCKGWAIAVEDHQECVSYHRKIGSGTGCMPRNDKIGQMNIVSCSIIQMAESEYGANNTRSWTPPDK</sequence>
<dbReference type="AlphaFoldDB" id="A0A4Y2DLK6"/>
<accession>A0A4Y2DLK6</accession>
<keyword evidence="2" id="KW-1185">Reference proteome</keyword>
<reference evidence="1 2" key="1">
    <citation type="journal article" date="2019" name="Sci. Rep.">
        <title>Orb-weaving spider Araneus ventricosus genome elucidates the spidroin gene catalogue.</title>
        <authorList>
            <person name="Kono N."/>
            <person name="Nakamura H."/>
            <person name="Ohtoshi R."/>
            <person name="Moran D.A.P."/>
            <person name="Shinohara A."/>
            <person name="Yoshida Y."/>
            <person name="Fujiwara M."/>
            <person name="Mori M."/>
            <person name="Tomita M."/>
            <person name="Arakawa K."/>
        </authorList>
    </citation>
    <scope>NUCLEOTIDE SEQUENCE [LARGE SCALE GENOMIC DNA]</scope>
</reference>
<proteinExistence type="predicted"/>
<evidence type="ECO:0000313" key="2">
    <source>
        <dbReference type="Proteomes" id="UP000499080"/>
    </source>
</evidence>
<evidence type="ECO:0000313" key="1">
    <source>
        <dbReference type="EMBL" id="GBM17077.1"/>
    </source>
</evidence>
<gene>
    <name evidence="1" type="ORF">AVEN_133337_1</name>
</gene>
<comment type="caution">
    <text evidence="1">The sequence shown here is derived from an EMBL/GenBank/DDBJ whole genome shotgun (WGS) entry which is preliminary data.</text>
</comment>
<name>A0A4Y2DLK6_ARAVE</name>
<dbReference type="Proteomes" id="UP000499080">
    <property type="component" value="Unassembled WGS sequence"/>
</dbReference>